<sequence>MKRLLRRFGYGVIEEIMKEDMIELVVRIKPDIIIMNVFQGSICLEACKKLKEEYSTKDIPLIVHLHSAVEKLKLDFLAVPINDFIQQPFHEMELIHKIQNQLRIVSLHKKLKHSQRALEESLALVENQKKELDNNLSLAANIQESLIPKSLGSIPNCSFIWHFQPSGKVGGDIFDAFMLDEDHMGLYMIDVMGHGIASSMLAVALSEFLILDVERGSPLKRKINEYPYYEIISPLEVINYLNKRFPFNKYKHYFTIFYMILNVKTGVLKYVRAAHPAPIIIKNDGGLYELDAYGTPVGFEFGEGYDEKTVCLDSGDTIIVYTDGLMELKDTDGKPLEYEGIIDYFKKEINFENHHYTLNLKKLTRSQETIKDDISILEMKWIKFI</sequence>
<keyword evidence="8" id="KW-1185">Reference proteome</keyword>
<dbReference type="Gene3D" id="3.40.50.2300">
    <property type="match status" value="1"/>
</dbReference>
<feature type="coiled-coil region" evidence="5">
    <location>
        <begin position="108"/>
        <end position="135"/>
    </location>
</feature>
<dbReference type="PROSITE" id="PS50110">
    <property type="entry name" value="RESPONSE_REGULATORY"/>
    <property type="match status" value="1"/>
</dbReference>
<evidence type="ECO:0000256" key="4">
    <source>
        <dbReference type="PROSITE-ProRule" id="PRU00169"/>
    </source>
</evidence>
<name>A0A833HL18_9FIRM</name>
<dbReference type="InterPro" id="IPR011006">
    <property type="entry name" value="CheY-like_superfamily"/>
</dbReference>
<dbReference type="SUPFAM" id="SSF52172">
    <property type="entry name" value="CheY-like"/>
    <property type="match status" value="1"/>
</dbReference>
<dbReference type="PANTHER" id="PTHR43156:SF2">
    <property type="entry name" value="STAGE II SPORULATION PROTEIN E"/>
    <property type="match status" value="1"/>
</dbReference>
<evidence type="ECO:0000256" key="3">
    <source>
        <dbReference type="ARBA" id="ARBA00024867"/>
    </source>
</evidence>
<organism evidence="7 8">
    <name type="scientific">Alkaliphilus serpentinus</name>
    <dbReference type="NCBI Taxonomy" id="1482731"/>
    <lineage>
        <taxon>Bacteria</taxon>
        <taxon>Bacillati</taxon>
        <taxon>Bacillota</taxon>
        <taxon>Clostridia</taxon>
        <taxon>Peptostreptococcales</taxon>
        <taxon>Natronincolaceae</taxon>
        <taxon>Alkaliphilus</taxon>
    </lineage>
</organism>
<evidence type="ECO:0000259" key="6">
    <source>
        <dbReference type="PROSITE" id="PS50110"/>
    </source>
</evidence>
<dbReference type="InterPro" id="IPR001932">
    <property type="entry name" value="PPM-type_phosphatase-like_dom"/>
</dbReference>
<evidence type="ECO:0000256" key="2">
    <source>
        <dbReference type="ARBA" id="ARBA00022801"/>
    </source>
</evidence>
<evidence type="ECO:0000256" key="1">
    <source>
        <dbReference type="ARBA" id="ARBA00018672"/>
    </source>
</evidence>
<reference evidence="7 8" key="1">
    <citation type="submission" date="2019-10" db="EMBL/GenBank/DDBJ databases">
        <title>Alkaliphilus serpentinus sp. nov. and Alkaliphilus pronyensis sp. nov., two novel anaerobic alkaliphilic species isolated from the serpentinized-hosted hydrothermal field of the Prony Bay (New Caledonia).</title>
        <authorList>
            <person name="Postec A."/>
        </authorList>
    </citation>
    <scope>NUCLEOTIDE SEQUENCE [LARGE SCALE GENOMIC DNA]</scope>
    <source>
        <strain evidence="7 8">LacT</strain>
    </source>
</reference>
<dbReference type="InterPro" id="IPR001789">
    <property type="entry name" value="Sig_transdc_resp-reg_receiver"/>
</dbReference>
<dbReference type="AlphaFoldDB" id="A0A833HL18"/>
<dbReference type="PANTHER" id="PTHR43156">
    <property type="entry name" value="STAGE II SPORULATION PROTEIN E-RELATED"/>
    <property type="match status" value="1"/>
</dbReference>
<dbReference type="SMART" id="SM00331">
    <property type="entry name" value="PP2C_SIG"/>
    <property type="match status" value="1"/>
</dbReference>
<evidence type="ECO:0000313" key="8">
    <source>
        <dbReference type="Proteomes" id="UP000465601"/>
    </source>
</evidence>
<comment type="function">
    <text evidence="3">May play the central regulatory role in sporulation. It may be an element of the effector pathway responsible for the activation of sporulation genes in response to nutritional stress. Spo0A may act in concert with spo0H (a sigma factor) to control the expression of some genes that are critical to the sporulation process.</text>
</comment>
<dbReference type="Pfam" id="PF07228">
    <property type="entry name" value="SpoIIE"/>
    <property type="match status" value="1"/>
</dbReference>
<dbReference type="InterPro" id="IPR036457">
    <property type="entry name" value="PPM-type-like_dom_sf"/>
</dbReference>
<comment type="caution">
    <text evidence="7">The sequence shown here is derived from an EMBL/GenBank/DDBJ whole genome shotgun (WGS) entry which is preliminary data.</text>
</comment>
<comment type="caution">
    <text evidence="4">Lacks conserved residue(s) required for the propagation of feature annotation.</text>
</comment>
<gene>
    <name evidence="7" type="ORF">F8153_15725</name>
</gene>
<accession>A0A833HL18</accession>
<dbReference type="GO" id="GO:0016791">
    <property type="term" value="F:phosphatase activity"/>
    <property type="evidence" value="ECO:0007669"/>
    <property type="project" value="TreeGrafter"/>
</dbReference>
<dbReference type="OrthoDB" id="9763484at2"/>
<keyword evidence="2" id="KW-0378">Hydrolase</keyword>
<keyword evidence="5" id="KW-0175">Coiled coil</keyword>
<evidence type="ECO:0000313" key="7">
    <source>
        <dbReference type="EMBL" id="KAB3524832.1"/>
    </source>
</evidence>
<dbReference type="Proteomes" id="UP000465601">
    <property type="component" value="Unassembled WGS sequence"/>
</dbReference>
<dbReference type="InterPro" id="IPR052016">
    <property type="entry name" value="Bact_Sigma-Reg"/>
</dbReference>
<proteinExistence type="predicted"/>
<protein>
    <recommendedName>
        <fullName evidence="1">Stage 0 sporulation protein A homolog</fullName>
    </recommendedName>
</protein>
<dbReference type="EMBL" id="WBZB01000074">
    <property type="protein sequence ID" value="KAB3524832.1"/>
    <property type="molecule type" value="Genomic_DNA"/>
</dbReference>
<dbReference type="GO" id="GO:0000160">
    <property type="term" value="P:phosphorelay signal transduction system"/>
    <property type="evidence" value="ECO:0007669"/>
    <property type="project" value="InterPro"/>
</dbReference>
<dbReference type="Gene3D" id="3.60.40.10">
    <property type="entry name" value="PPM-type phosphatase domain"/>
    <property type="match status" value="1"/>
</dbReference>
<feature type="domain" description="Response regulatory" evidence="6">
    <location>
        <begin position="1"/>
        <end position="102"/>
    </location>
</feature>
<evidence type="ECO:0000256" key="5">
    <source>
        <dbReference type="SAM" id="Coils"/>
    </source>
</evidence>